<keyword evidence="5" id="KW-0498">Mitosis</keyword>
<dbReference type="PANTHER" id="PTHR18937">
    <property type="entry name" value="STRUCTURAL MAINTENANCE OF CHROMOSOMES SMC FAMILY MEMBER"/>
    <property type="match status" value="1"/>
</dbReference>
<dbReference type="Gene3D" id="3.30.70.1620">
    <property type="match status" value="1"/>
</dbReference>
<dbReference type="PANTHER" id="PTHR18937:SF172">
    <property type="entry name" value="STRUCTURAL MAINTENANCE OF CHROMOSOMES PROTEIN"/>
    <property type="match status" value="1"/>
</dbReference>
<feature type="coiled-coil region" evidence="12">
    <location>
        <begin position="632"/>
        <end position="722"/>
    </location>
</feature>
<evidence type="ECO:0000256" key="7">
    <source>
        <dbReference type="ARBA" id="ARBA00023054"/>
    </source>
</evidence>
<evidence type="ECO:0000256" key="11">
    <source>
        <dbReference type="PIRNR" id="PIRNR005719"/>
    </source>
</evidence>
<dbReference type="InterPro" id="IPR003395">
    <property type="entry name" value="RecF/RecN/SMC_N"/>
</dbReference>
<evidence type="ECO:0000256" key="3">
    <source>
        <dbReference type="ARBA" id="ARBA00022618"/>
    </source>
</evidence>
<feature type="coiled-coil region" evidence="12">
    <location>
        <begin position="902"/>
        <end position="943"/>
    </location>
</feature>
<dbReference type="InterPro" id="IPR024704">
    <property type="entry name" value="SMC"/>
</dbReference>
<sequence>MPVTTRSRAKADSVPAKDEEEEMMVEEDEMGEEEALAEGEEDEAVEEGEGDEEMVDATDQHEGEEEEAAEDLAEGEEEEADETEQAEEEGEQEEEQEQTEGQPAQKRRRVSGVVSTPASVTSAPAPSSVAQPAPTAAASASATAAATAAAAAAAAAGSLAPKEEDLTSAAAELALVPNSSSAAGAAAAAAAAGAGAAVVQAPKSRLMIRRIVLENFKSYGGTKIIGPFHKSFSSIVGPNGSGKSNTIDALLFVFGKRAKKMRLNKVSELIHQSGALPNCGSAKVSVDFQDILDTGAGPEDYEVVKDSLLTVSREAFKNNQSKYYLDGKPSNFTEVTALLRKRGVDLEHNRFLILQGEVEQISLMKPKALTPHEDGLLEYLEDIIGSNRLVDPIAEVEGVVEKLTETRQEKLNRLRVAEREKESLDGPRKEAEAWVKAEAERLELQAMLSQAETKKSQSQLAGLEKDHQKLQGHMEEHRKKMEKYEKQVKAIEGEHNTHLSEYQKTQAEMQKLSQQFKDFEQLDVKYNEDIAFQEQKVEKMQKHSQSEKERAQQLLQESEKLKSEAPERENELQCLEKEQVAAGQKVEKIYASLKGKAERLRPQKEKKEQELVPLQQKLSEVQKVVSVAQTEARYLREKTTQVQEQIEDLKKAKDDCSSRIASIESEGRAAAQAKNERVQLTAEAKDRLKQIDAEMEQLSQHVQRARAKAQEANSQMEEEKTRGRLIKAVYEESRAGRLKGVHGRLGDLGTSQRSTNVAVSTACSMLDAIVVDSTEDAQAVIQFIRKNELGRTTCISLEKIREREREMNTPIETPEGVPRLIDLIKPAQPQYAVAFFFAVQHTLVAKDLTQATRIGVQGKRRWRVVTLEGGLIDASGTMSGGGNQVQKGGMRASLCFFSPDEVQALHAEYEKANKLLNEARSEKTQLSDALRLAEKEVGELQLKDQKASMEVASIHKQMEAYESRLKTLKVPQLNAQEKSKLKELEKLIHSREDELNEIQSKHHTVEEQVKELHNQIMNIGGEELKTAKAEHAEITKQCDEARKQVKKALLDADSMVKQSKQAEQAAKKALQDKAEAEKQLATLKEEHSKLDDKAEAILNQHTELEKVLNEKNEILNTLRTKRDEVIEAAQALKNSEVDLVNEIEEKLASLKKLYGAISAWSAKLEEARKEHAALPLDLIEDLRDREGDAALALAAVERELSEEELAEVVAEDVDARMLALENEVKNLKPNLTSIEEFRKADSEHKLRYGEYEDINNQREDARKKLDGLRQQRLEEFMDGFSVISMKLKEMYQMITLGGDAELELVDTLDPFSEGINFSVRPPKKSWKQITNLSGGEKTLASLSLVFALHHYKPTPLYFMDEIDAALDFRNVSIIANYIKERTKDAQFIVISLRNHMFELADLLVGIYKTQDISKSVAIDPTAFEVAAAPAQRNGGGVVRSITAGN</sequence>
<evidence type="ECO:0000256" key="4">
    <source>
        <dbReference type="ARBA" id="ARBA00022741"/>
    </source>
</evidence>
<keyword evidence="10" id="KW-0131">Cell cycle</keyword>
<keyword evidence="4" id="KW-0547">Nucleotide-binding</keyword>
<evidence type="ECO:0000256" key="9">
    <source>
        <dbReference type="ARBA" id="ARBA00023242"/>
    </source>
</evidence>
<dbReference type="PIRSF" id="PIRSF005719">
    <property type="entry name" value="SMC"/>
    <property type="match status" value="1"/>
</dbReference>
<keyword evidence="3" id="KW-0132">Cell division</keyword>
<dbReference type="Pfam" id="PF06470">
    <property type="entry name" value="SMC_hinge"/>
    <property type="match status" value="1"/>
</dbReference>
<dbReference type="GO" id="GO:0005634">
    <property type="term" value="C:nucleus"/>
    <property type="evidence" value="ECO:0007669"/>
    <property type="project" value="UniProtKB-SubCell"/>
</dbReference>
<feature type="compositionally biased region" description="Low complexity" evidence="13">
    <location>
        <begin position="111"/>
        <end position="131"/>
    </location>
</feature>
<dbReference type="SUPFAM" id="SSF52540">
    <property type="entry name" value="P-loop containing nucleoside triphosphate hydrolases"/>
    <property type="match status" value="1"/>
</dbReference>
<evidence type="ECO:0000256" key="5">
    <source>
        <dbReference type="ARBA" id="ARBA00022776"/>
    </source>
</evidence>
<keyword evidence="6" id="KW-0067">ATP-binding</keyword>
<evidence type="ECO:0000256" key="8">
    <source>
        <dbReference type="ARBA" id="ARBA00023067"/>
    </source>
</evidence>
<reference evidence="15" key="1">
    <citation type="submission" date="2012-11" db="EMBL/GenBank/DDBJ databases">
        <title>Dinoflagellate (Alveolata) Condensin SMC2 and SMC4 Subunits Congruently Have Non-Alveolate Phylogenies in Separate Phylogenetic Analyses.</title>
        <authorList>
            <person name="Yan K.T."/>
            <person name="Ng J.C."/>
            <person name="Wong J.T."/>
        </authorList>
    </citation>
    <scope>NUCLEOTIDE SEQUENCE</scope>
</reference>
<dbReference type="GO" id="GO:0000796">
    <property type="term" value="C:condensin complex"/>
    <property type="evidence" value="ECO:0007669"/>
    <property type="project" value="TreeGrafter"/>
</dbReference>
<feature type="region of interest" description="Disordered" evidence="13">
    <location>
        <begin position="537"/>
        <end position="568"/>
    </location>
</feature>
<gene>
    <name evidence="15" type="primary">SMC4</name>
</gene>
<feature type="coiled-coil region" evidence="12">
    <location>
        <begin position="974"/>
        <end position="1170"/>
    </location>
</feature>
<dbReference type="InterPro" id="IPR036277">
    <property type="entry name" value="SMC_hinge_sf"/>
</dbReference>
<accession>A0A075C407</accession>
<dbReference type="Pfam" id="PF02463">
    <property type="entry name" value="SMC_N"/>
    <property type="match status" value="1"/>
</dbReference>
<evidence type="ECO:0000256" key="10">
    <source>
        <dbReference type="ARBA" id="ARBA00023306"/>
    </source>
</evidence>
<keyword evidence="7 12" id="KW-0175">Coiled coil</keyword>
<dbReference type="GO" id="GO:0005524">
    <property type="term" value="F:ATP binding"/>
    <property type="evidence" value="ECO:0007669"/>
    <property type="project" value="UniProtKB-KW"/>
</dbReference>
<feature type="compositionally biased region" description="Acidic residues" evidence="13">
    <location>
        <begin position="18"/>
        <end position="98"/>
    </location>
</feature>
<dbReference type="InterPro" id="IPR027417">
    <property type="entry name" value="P-loop_NTPase"/>
</dbReference>
<evidence type="ECO:0000256" key="6">
    <source>
        <dbReference type="ARBA" id="ARBA00022840"/>
    </source>
</evidence>
<proteinExistence type="evidence at transcript level"/>
<feature type="domain" description="SMC hinge" evidence="14">
    <location>
        <begin position="739"/>
        <end position="855"/>
    </location>
</feature>
<evidence type="ECO:0000256" key="2">
    <source>
        <dbReference type="ARBA" id="ARBA00006005"/>
    </source>
</evidence>
<dbReference type="GO" id="GO:0007076">
    <property type="term" value="P:mitotic chromosome condensation"/>
    <property type="evidence" value="ECO:0007669"/>
    <property type="project" value="TreeGrafter"/>
</dbReference>
<dbReference type="FunFam" id="3.40.50.300:FF:000481">
    <property type="entry name" value="Structural maintenance of chromosomes 4"/>
    <property type="match status" value="1"/>
</dbReference>
<dbReference type="Gene3D" id="1.20.1060.20">
    <property type="match status" value="1"/>
</dbReference>
<dbReference type="EMBL" id="KC160504">
    <property type="protein sequence ID" value="AGU69478.1"/>
    <property type="molecule type" value="mRNA"/>
</dbReference>
<evidence type="ECO:0000313" key="15">
    <source>
        <dbReference type="EMBL" id="AGU69478.1"/>
    </source>
</evidence>
<dbReference type="SUPFAM" id="SSF75553">
    <property type="entry name" value="Smc hinge domain"/>
    <property type="match status" value="1"/>
</dbReference>
<feature type="region of interest" description="Disordered" evidence="13">
    <location>
        <begin position="1"/>
        <end position="131"/>
    </location>
</feature>
<protein>
    <recommendedName>
        <fullName evidence="11">Structural maintenance of chromosomes protein</fullName>
    </recommendedName>
</protein>
<keyword evidence="9 11" id="KW-0539">Nucleus</keyword>
<dbReference type="FunFam" id="3.40.50.300:FF:000585">
    <property type="entry name" value="Structural maintenance of chromosomes 4"/>
    <property type="match status" value="1"/>
</dbReference>
<dbReference type="SMART" id="SM00968">
    <property type="entry name" value="SMC_hinge"/>
    <property type="match status" value="1"/>
</dbReference>
<dbReference type="Gene3D" id="3.40.50.300">
    <property type="entry name" value="P-loop containing nucleotide triphosphate hydrolases"/>
    <property type="match status" value="2"/>
</dbReference>
<comment type="subcellular location">
    <subcellularLocation>
        <location evidence="1 11">Nucleus</location>
    </subcellularLocation>
</comment>
<evidence type="ECO:0000259" key="14">
    <source>
        <dbReference type="SMART" id="SM00968"/>
    </source>
</evidence>
<name>A0A075C407_CRYCO</name>
<evidence type="ECO:0000256" key="1">
    <source>
        <dbReference type="ARBA" id="ARBA00004123"/>
    </source>
</evidence>
<keyword evidence="8" id="KW-0226">DNA condensation</keyword>
<dbReference type="InterPro" id="IPR010935">
    <property type="entry name" value="SMC_hinge"/>
</dbReference>
<dbReference type="GO" id="GO:0051301">
    <property type="term" value="P:cell division"/>
    <property type="evidence" value="ECO:0007669"/>
    <property type="project" value="UniProtKB-KW"/>
</dbReference>
<comment type="similarity">
    <text evidence="2">Belongs to the SMC family. SMC4 subfamily.</text>
</comment>
<organism evidence="15">
    <name type="scientific">Crypthecodinium cohnii</name>
    <name type="common">Dinoflagellate</name>
    <name type="synonym">Glenodinium cohnii</name>
    <dbReference type="NCBI Taxonomy" id="2866"/>
    <lineage>
        <taxon>Eukaryota</taxon>
        <taxon>Sar</taxon>
        <taxon>Alveolata</taxon>
        <taxon>Dinophyceae</taxon>
        <taxon>Gonyaulacales</taxon>
        <taxon>Crypthecodiniaceae</taxon>
        <taxon>Crypthecodinium</taxon>
    </lineage>
</organism>
<feature type="coiled-coil region" evidence="12">
    <location>
        <begin position="393"/>
        <end position="420"/>
    </location>
</feature>
<evidence type="ECO:0000256" key="13">
    <source>
        <dbReference type="SAM" id="MobiDB-lite"/>
    </source>
</evidence>
<evidence type="ECO:0000256" key="12">
    <source>
        <dbReference type="SAM" id="Coils"/>
    </source>
</evidence>